<gene>
    <name evidence="9" type="ORF">LWF01_02210</name>
</gene>
<feature type="transmembrane region" description="Helical" evidence="8">
    <location>
        <begin position="192"/>
        <end position="212"/>
    </location>
</feature>
<dbReference type="PANTHER" id="PTHR30269:SF37">
    <property type="entry name" value="MEMBRANE TRANSPORTER PROTEIN"/>
    <property type="match status" value="1"/>
</dbReference>
<organism evidence="9 10">
    <name type="scientific">Saxibacter everestensis</name>
    <dbReference type="NCBI Taxonomy" id="2909229"/>
    <lineage>
        <taxon>Bacteria</taxon>
        <taxon>Bacillati</taxon>
        <taxon>Actinomycetota</taxon>
        <taxon>Actinomycetes</taxon>
        <taxon>Micrococcales</taxon>
        <taxon>Brevibacteriaceae</taxon>
        <taxon>Saxibacter</taxon>
    </lineage>
</organism>
<evidence type="ECO:0000256" key="7">
    <source>
        <dbReference type="ARBA" id="ARBA00023136"/>
    </source>
</evidence>
<evidence type="ECO:0000313" key="10">
    <source>
        <dbReference type="Proteomes" id="UP001209083"/>
    </source>
</evidence>
<feature type="transmembrane region" description="Helical" evidence="8">
    <location>
        <begin position="33"/>
        <end position="58"/>
    </location>
</feature>
<feature type="transmembrane region" description="Helical" evidence="8">
    <location>
        <begin position="70"/>
        <end position="92"/>
    </location>
</feature>
<keyword evidence="10" id="KW-1185">Reference proteome</keyword>
<evidence type="ECO:0000256" key="1">
    <source>
        <dbReference type="ARBA" id="ARBA00004651"/>
    </source>
</evidence>
<evidence type="ECO:0000256" key="5">
    <source>
        <dbReference type="ARBA" id="ARBA00022692"/>
    </source>
</evidence>
<keyword evidence="5 8" id="KW-0812">Transmembrane</keyword>
<evidence type="ECO:0000256" key="4">
    <source>
        <dbReference type="ARBA" id="ARBA00022475"/>
    </source>
</evidence>
<dbReference type="InterPro" id="IPR052017">
    <property type="entry name" value="TSUP"/>
</dbReference>
<evidence type="ECO:0000256" key="3">
    <source>
        <dbReference type="ARBA" id="ARBA00022448"/>
    </source>
</evidence>
<sequence length="248" mass="25809">MVISALILLAIFVGACSQRITGMGFALVSAPFLVLLLGPFPGVMVVNLCGIISSGFVLSRVWRSVEWKTCGWLVMFAVIGIIPGAWLASVVHPTALEITIGGLLIVALSISILASKFADAASPTLPNKMAAGFLSGAMNAAAGVGGPAVSVYAVATRWEQRAFAATLQPYLLVVSVLSLTGKLILEPTGWPTIPIWLWASMLGVLMAGVFVGDKLSHRVSPLTARRILIVLAYAGALATLIKGLVSLG</sequence>
<dbReference type="Pfam" id="PF01925">
    <property type="entry name" value="TauE"/>
    <property type="match status" value="1"/>
</dbReference>
<evidence type="ECO:0000256" key="6">
    <source>
        <dbReference type="ARBA" id="ARBA00022989"/>
    </source>
</evidence>
<comment type="similarity">
    <text evidence="2 8">Belongs to the 4-toluene sulfonate uptake permease (TSUP) (TC 2.A.102) family.</text>
</comment>
<keyword evidence="4 8" id="KW-1003">Cell membrane</keyword>
<keyword evidence="6 8" id="KW-1133">Transmembrane helix</keyword>
<feature type="transmembrane region" description="Helical" evidence="8">
    <location>
        <begin position="224"/>
        <end position="245"/>
    </location>
</feature>
<proteinExistence type="inferred from homology"/>
<feature type="transmembrane region" description="Helical" evidence="8">
    <location>
        <begin position="98"/>
        <end position="118"/>
    </location>
</feature>
<reference evidence="9 10" key="1">
    <citation type="submission" date="2023-05" db="EMBL/GenBank/DDBJ databases">
        <title>Lithophilousrod everest ZFBP1038 complete genpme.</title>
        <authorList>
            <person name="Tian M."/>
        </authorList>
    </citation>
    <scope>NUCLEOTIDE SEQUENCE [LARGE SCALE GENOMIC DNA]</scope>
    <source>
        <strain evidence="9 10">ZFBP1038</strain>
    </source>
</reference>
<keyword evidence="7 8" id="KW-0472">Membrane</keyword>
<evidence type="ECO:0000256" key="2">
    <source>
        <dbReference type="ARBA" id="ARBA00009142"/>
    </source>
</evidence>
<keyword evidence="3" id="KW-0813">Transport</keyword>
<dbReference type="EMBL" id="CP090958">
    <property type="protein sequence ID" value="WGW12603.1"/>
    <property type="molecule type" value="Genomic_DNA"/>
</dbReference>
<dbReference type="RefSeq" id="WP_349639406.1">
    <property type="nucleotide sequence ID" value="NZ_CP090958.1"/>
</dbReference>
<name>A0ABY8QUL5_9MICO</name>
<feature type="transmembrane region" description="Helical" evidence="8">
    <location>
        <begin position="130"/>
        <end position="155"/>
    </location>
</feature>
<protein>
    <recommendedName>
        <fullName evidence="8">Probable membrane transporter protein</fullName>
    </recommendedName>
</protein>
<accession>A0ABY8QUL5</accession>
<evidence type="ECO:0000313" key="9">
    <source>
        <dbReference type="EMBL" id="WGW12603.1"/>
    </source>
</evidence>
<dbReference type="Proteomes" id="UP001209083">
    <property type="component" value="Chromosome"/>
</dbReference>
<feature type="transmembrane region" description="Helical" evidence="8">
    <location>
        <begin position="167"/>
        <end position="185"/>
    </location>
</feature>
<evidence type="ECO:0000256" key="8">
    <source>
        <dbReference type="RuleBase" id="RU363041"/>
    </source>
</evidence>
<dbReference type="PANTHER" id="PTHR30269">
    <property type="entry name" value="TRANSMEMBRANE PROTEIN YFCA"/>
    <property type="match status" value="1"/>
</dbReference>
<dbReference type="InterPro" id="IPR002781">
    <property type="entry name" value="TM_pro_TauE-like"/>
</dbReference>
<comment type="subcellular location">
    <subcellularLocation>
        <location evidence="1 8">Cell membrane</location>
        <topology evidence="1 8">Multi-pass membrane protein</topology>
    </subcellularLocation>
</comment>